<keyword evidence="2" id="KW-1185">Reference proteome</keyword>
<keyword evidence="1" id="KW-0804">Transcription</keyword>
<reference evidence="2" key="1">
    <citation type="journal article" date="2019" name="Int. J. Syst. Evol. Microbiol.">
        <title>The Global Catalogue of Microorganisms (GCM) 10K type strain sequencing project: providing services to taxonomists for standard genome sequencing and annotation.</title>
        <authorList>
            <consortium name="The Broad Institute Genomics Platform"/>
            <consortium name="The Broad Institute Genome Sequencing Center for Infectious Disease"/>
            <person name="Wu L."/>
            <person name="Ma J."/>
        </authorList>
    </citation>
    <scope>NUCLEOTIDE SEQUENCE [LARGE SCALE GENOMIC DNA]</scope>
    <source>
        <strain evidence="2">CGMCC 4.7330</strain>
    </source>
</reference>
<sequence>MTADTARSRCLFYRNTLYLPATVDPVTGGINVRVGLVWAVEIPSHIAQLVKIDLHRRGQGGGPIVCNPRRAVWTFLIRSEVPAAVAAREAPLWNGHRMAILAPGTQVPLPSPQGRGVFYRRWITAPPGPYRPSGLVVLGSVRAALSALNQNATTTRIPRIPARV</sequence>
<dbReference type="Proteomes" id="UP001595696">
    <property type="component" value="Unassembled WGS sequence"/>
</dbReference>
<dbReference type="RefSeq" id="WP_378615263.1">
    <property type="nucleotide sequence ID" value="NZ_JBHSAX010000019.1"/>
</dbReference>
<gene>
    <name evidence="1" type="ORF">ACFO0B_26045</name>
</gene>
<proteinExistence type="predicted"/>
<protein>
    <submittedName>
        <fullName evidence="1">DNA-directed RNA polymerase subunit beta</fullName>
    </submittedName>
</protein>
<dbReference type="EMBL" id="JBHSAX010000019">
    <property type="protein sequence ID" value="MFC3965467.1"/>
    <property type="molecule type" value="Genomic_DNA"/>
</dbReference>
<evidence type="ECO:0000313" key="2">
    <source>
        <dbReference type="Proteomes" id="UP001595696"/>
    </source>
</evidence>
<evidence type="ECO:0000313" key="1">
    <source>
        <dbReference type="EMBL" id="MFC3965467.1"/>
    </source>
</evidence>
<name>A0ABV8E1R5_9NOCA</name>
<comment type="caution">
    <text evidence="1">The sequence shown here is derived from an EMBL/GenBank/DDBJ whole genome shotgun (WGS) entry which is preliminary data.</text>
</comment>
<accession>A0ABV8E1R5</accession>
<keyword evidence="1" id="KW-0240">DNA-directed RNA polymerase</keyword>
<organism evidence="1 2">
    <name type="scientific">Nocardia jiangsuensis</name>
    <dbReference type="NCBI Taxonomy" id="1691563"/>
    <lineage>
        <taxon>Bacteria</taxon>
        <taxon>Bacillati</taxon>
        <taxon>Actinomycetota</taxon>
        <taxon>Actinomycetes</taxon>
        <taxon>Mycobacteriales</taxon>
        <taxon>Nocardiaceae</taxon>
        <taxon>Nocardia</taxon>
    </lineage>
</organism>
<dbReference type="GO" id="GO:0000428">
    <property type="term" value="C:DNA-directed RNA polymerase complex"/>
    <property type="evidence" value="ECO:0007669"/>
    <property type="project" value="UniProtKB-KW"/>
</dbReference>